<dbReference type="GO" id="GO:0020037">
    <property type="term" value="F:heme binding"/>
    <property type="evidence" value="ECO:0007669"/>
    <property type="project" value="InterPro"/>
</dbReference>
<reference evidence="6 7" key="1">
    <citation type="submission" date="2019-09" db="EMBL/GenBank/DDBJ databases">
        <title>Gimesia benthica sp. nov., a novel bacterium isolated from deep-sea water of the Northwest Indian Ocean.</title>
        <authorList>
            <person name="Dai X."/>
        </authorList>
    </citation>
    <scope>NUCLEOTIDE SEQUENCE [LARGE SCALE GENOMIC DNA]</scope>
    <source>
        <strain evidence="6 7">E7</strain>
    </source>
</reference>
<dbReference type="Proteomes" id="UP000427281">
    <property type="component" value="Chromosome"/>
</dbReference>
<evidence type="ECO:0000313" key="6">
    <source>
        <dbReference type="EMBL" id="QGQ22195.1"/>
    </source>
</evidence>
<keyword evidence="1 3" id="KW-0479">Metal-binding</keyword>
<dbReference type="AlphaFoldDB" id="A0A6I6A9Z2"/>
<dbReference type="EMBL" id="CP043930">
    <property type="protein sequence ID" value="QGQ22195.1"/>
    <property type="molecule type" value="Genomic_DNA"/>
</dbReference>
<proteinExistence type="predicted"/>
<keyword evidence="7" id="KW-1185">Reference proteome</keyword>
<dbReference type="InterPro" id="IPR009056">
    <property type="entry name" value="Cyt_c-like_dom"/>
</dbReference>
<evidence type="ECO:0000259" key="5">
    <source>
        <dbReference type="PROSITE" id="PS51007"/>
    </source>
</evidence>
<keyword evidence="2 3" id="KW-0408">Iron</keyword>
<keyword evidence="3" id="KW-0349">Heme</keyword>
<feature type="region of interest" description="Disordered" evidence="4">
    <location>
        <begin position="34"/>
        <end position="57"/>
    </location>
</feature>
<gene>
    <name evidence="6" type="ORF">F1728_05605</name>
</gene>
<dbReference type="PROSITE" id="PS51007">
    <property type="entry name" value="CYTC"/>
    <property type="match status" value="1"/>
</dbReference>
<evidence type="ECO:0000256" key="1">
    <source>
        <dbReference type="ARBA" id="ARBA00022723"/>
    </source>
</evidence>
<dbReference type="GO" id="GO:0046872">
    <property type="term" value="F:metal ion binding"/>
    <property type="evidence" value="ECO:0007669"/>
    <property type="project" value="UniProtKB-KW"/>
</dbReference>
<feature type="compositionally biased region" description="Polar residues" evidence="4">
    <location>
        <begin position="47"/>
        <end position="57"/>
    </location>
</feature>
<name>A0A6I6A9Z2_9PLAN</name>
<accession>A0A6I6A9Z2</accession>
<protein>
    <recommendedName>
        <fullName evidence="5">Cytochrome c domain-containing protein</fullName>
    </recommendedName>
</protein>
<dbReference type="RefSeq" id="WP_155363284.1">
    <property type="nucleotide sequence ID" value="NZ_CP043930.1"/>
</dbReference>
<feature type="domain" description="Cytochrome c" evidence="5">
    <location>
        <begin position="56"/>
        <end position="156"/>
    </location>
</feature>
<organism evidence="6 7">
    <name type="scientific">Gimesia benthica</name>
    <dbReference type="NCBI Taxonomy" id="2608982"/>
    <lineage>
        <taxon>Bacteria</taxon>
        <taxon>Pseudomonadati</taxon>
        <taxon>Planctomycetota</taxon>
        <taxon>Planctomycetia</taxon>
        <taxon>Planctomycetales</taxon>
        <taxon>Planctomycetaceae</taxon>
        <taxon>Gimesia</taxon>
    </lineage>
</organism>
<sequence length="439" mass="49217">MSGSFCPSVRHWPVPVLLALSVILFNCGQNTDSHSAAAASEPPGKQSPANTQQQPTATEASLALFEKRILPLLQSPKPSSCAECHLSGVDLKDYIRPTQLETFSSLVSAGMINVQQPDESKLLKFISRRPPQPGLITEKIRQQEYKAFRAWIQTAVKDPQLLSKKSKGKPIGPQLPEEVIRHARQDRVLASFIENIWTEVGRCAACHSPDLNQKQVKKHGDQVSWIILNDPQATLNYLRDADLINTDQPAQSLLLQKPTLQVEHGGGQKMVVGDRSYKQFRRFIDDYAAIVQGKYAETNQLPKPGNEVSVVTDIWLKLEGVPAKFDKQLLQVDLYRATDTGWSPYRVATSDRPIFGPKNLWQHSLSLTAPRDSKWAQQINHKQLPPGRYLLKLYIDQNSKLQQDYTAELGKADFVGQVEIKSRWRPGYGAMTKARFPAP</sequence>
<evidence type="ECO:0000256" key="3">
    <source>
        <dbReference type="PROSITE-ProRule" id="PRU00433"/>
    </source>
</evidence>
<evidence type="ECO:0000256" key="2">
    <source>
        <dbReference type="ARBA" id="ARBA00023004"/>
    </source>
</evidence>
<evidence type="ECO:0000256" key="4">
    <source>
        <dbReference type="SAM" id="MobiDB-lite"/>
    </source>
</evidence>
<dbReference type="KEGG" id="gim:F1728_05605"/>
<evidence type="ECO:0000313" key="7">
    <source>
        <dbReference type="Proteomes" id="UP000427281"/>
    </source>
</evidence>
<dbReference type="GO" id="GO:0009055">
    <property type="term" value="F:electron transfer activity"/>
    <property type="evidence" value="ECO:0007669"/>
    <property type="project" value="InterPro"/>
</dbReference>